<protein>
    <submittedName>
        <fullName evidence="1">Uncharacterized protein</fullName>
    </submittedName>
</protein>
<proteinExistence type="predicted"/>
<organism evidence="1 2">
    <name type="scientific">Mediterraneibacter gnavus (strain ATCC 29149 / DSM 114966 / JCM 6515 / VPI C7-9)</name>
    <name type="common">Ruminococcus gnavus</name>
    <dbReference type="NCBI Taxonomy" id="411470"/>
    <lineage>
        <taxon>Bacteria</taxon>
        <taxon>Bacillati</taxon>
        <taxon>Bacillota</taxon>
        <taxon>Clostridia</taxon>
        <taxon>Lachnospirales</taxon>
        <taxon>Lachnospiraceae</taxon>
        <taxon>Mediterraneibacter</taxon>
    </lineage>
</organism>
<reference evidence="1 2" key="1">
    <citation type="submission" date="2007-04" db="EMBL/GenBank/DDBJ databases">
        <authorList>
            <person name="Fulton L."/>
            <person name="Clifton S."/>
            <person name="Fulton B."/>
            <person name="Xu J."/>
            <person name="Minx P."/>
            <person name="Pepin K.H."/>
            <person name="Johnson M."/>
            <person name="Thiruvilangam P."/>
            <person name="Bhonagiri V."/>
            <person name="Nash W.E."/>
            <person name="Mardis E.R."/>
            <person name="Wilson R.K."/>
        </authorList>
    </citation>
    <scope>NUCLEOTIDE SEQUENCE [LARGE SCALE GENOMIC DNA]</scope>
    <source>
        <strain evidence="1 2">ATCC 29149</strain>
    </source>
</reference>
<dbReference type="Proteomes" id="UP000004410">
    <property type="component" value="Unassembled WGS sequence"/>
</dbReference>
<name>A7B3R1_MEDG7</name>
<evidence type="ECO:0000313" key="1">
    <source>
        <dbReference type="EMBL" id="EDN77587.1"/>
    </source>
</evidence>
<comment type="caution">
    <text evidence="1">The sequence shown here is derived from an EMBL/GenBank/DDBJ whole genome shotgun (WGS) entry which is preliminary data.</text>
</comment>
<reference evidence="1 2" key="2">
    <citation type="submission" date="2007-06" db="EMBL/GenBank/DDBJ databases">
        <title>Draft genome sequence of Ruminococcus gnavus (ATCC 29149).</title>
        <authorList>
            <person name="Sudarsanam P."/>
            <person name="Ley R."/>
            <person name="Guruge J."/>
            <person name="Turnbaugh P.J."/>
            <person name="Mahowald M."/>
            <person name="Liep D."/>
            <person name="Gordon J."/>
        </authorList>
    </citation>
    <scope>NUCLEOTIDE SEQUENCE [LARGE SCALE GENOMIC DNA]</scope>
    <source>
        <strain evidence="1 2">ATCC 29149</strain>
    </source>
</reference>
<dbReference type="AlphaFoldDB" id="A7B3R1"/>
<gene>
    <name evidence="1" type="ORF">RUMGNA_02191</name>
</gene>
<evidence type="ECO:0000313" key="2">
    <source>
        <dbReference type="Proteomes" id="UP000004410"/>
    </source>
</evidence>
<dbReference type="PaxDb" id="411470-RUMGNA_02191"/>
<dbReference type="EMBL" id="AAYG02000016">
    <property type="protein sequence ID" value="EDN77587.1"/>
    <property type="molecule type" value="Genomic_DNA"/>
</dbReference>
<sequence length="48" mass="5897">MCGYTEELEEITDQEAAEKDRYFRVRKRHYQNYCDFMEEITSGNIIRD</sequence>
<accession>A7B3R1</accession>